<dbReference type="SUPFAM" id="SSF53254">
    <property type="entry name" value="Phosphoglycerate mutase-like"/>
    <property type="match status" value="1"/>
</dbReference>
<reference evidence="1" key="1">
    <citation type="submission" date="2013-08" db="EMBL/GenBank/DDBJ databases">
        <authorList>
            <person name="Mendez C."/>
            <person name="Richter M."/>
            <person name="Ferrer M."/>
            <person name="Sanchez J."/>
        </authorList>
    </citation>
    <scope>NUCLEOTIDE SEQUENCE</scope>
</reference>
<dbReference type="GO" id="GO:0016787">
    <property type="term" value="F:hydrolase activity"/>
    <property type="evidence" value="ECO:0007669"/>
    <property type="project" value="UniProtKB-KW"/>
</dbReference>
<reference evidence="1" key="2">
    <citation type="journal article" date="2014" name="ISME J.">
        <title>Microbial stratification in low pH oxic and suboxic macroscopic growths along an acid mine drainage.</title>
        <authorList>
            <person name="Mendez-Garcia C."/>
            <person name="Mesa V."/>
            <person name="Sprenger R.R."/>
            <person name="Richter M."/>
            <person name="Diez M.S."/>
            <person name="Solano J."/>
            <person name="Bargiela R."/>
            <person name="Golyshina O.V."/>
            <person name="Manteca A."/>
            <person name="Ramos J.L."/>
            <person name="Gallego J.R."/>
            <person name="Llorente I."/>
            <person name="Martins Dos Santos V.A."/>
            <person name="Jensen O.N."/>
            <person name="Pelaez A.I."/>
            <person name="Sanchez J."/>
            <person name="Ferrer M."/>
        </authorList>
    </citation>
    <scope>NUCLEOTIDE SEQUENCE</scope>
</reference>
<dbReference type="InterPro" id="IPR029033">
    <property type="entry name" value="His_PPase_superfam"/>
</dbReference>
<comment type="caution">
    <text evidence="1">The sequence shown here is derived from an EMBL/GenBank/DDBJ whole genome shotgun (WGS) entry which is preliminary data.</text>
</comment>
<organism evidence="1">
    <name type="scientific">mine drainage metagenome</name>
    <dbReference type="NCBI Taxonomy" id="410659"/>
    <lineage>
        <taxon>unclassified sequences</taxon>
        <taxon>metagenomes</taxon>
        <taxon>ecological metagenomes</taxon>
    </lineage>
</organism>
<name>T1DHA8_9ZZZZ</name>
<evidence type="ECO:0000313" key="1">
    <source>
        <dbReference type="EMBL" id="EQD81195.1"/>
    </source>
</evidence>
<dbReference type="EMBL" id="AUZX01000063">
    <property type="protein sequence ID" value="EQD81195.1"/>
    <property type="molecule type" value="Genomic_DNA"/>
</dbReference>
<sequence length="133" mass="14423">MAAGLGENPLTVPELAEWDYGDYEGQRSADIHQQLPDWNVYQDGCPRGESPEQISARADKLIARLRQSEGNIALFTHGQIGSAITARWIGLAIINAQHLSLSTASLSILSFDPHHPSVPIIALWNATALSITP</sequence>
<dbReference type="EC" id="3.1.3.13" evidence="1"/>
<proteinExistence type="predicted"/>
<protein>
    <submittedName>
        <fullName evidence="1">Phosphoglycerate mutase domain protein</fullName>
        <ecNumber evidence="1">3.1.3.13</ecNumber>
    </submittedName>
</protein>
<keyword evidence="1" id="KW-0378">Hydrolase</keyword>
<dbReference type="AlphaFoldDB" id="T1DHA8"/>
<gene>
    <name evidence="1" type="ORF">B1A_00083</name>
</gene>
<accession>T1DHA8</accession>
<dbReference type="Pfam" id="PF00300">
    <property type="entry name" value="His_Phos_1"/>
    <property type="match status" value="1"/>
</dbReference>
<dbReference type="Gene3D" id="3.40.50.1240">
    <property type="entry name" value="Phosphoglycerate mutase-like"/>
    <property type="match status" value="1"/>
</dbReference>
<dbReference type="InterPro" id="IPR013078">
    <property type="entry name" value="His_Pase_superF_clade-1"/>
</dbReference>